<keyword evidence="1" id="KW-0812">Transmembrane</keyword>
<sequence length="155" mass="16423">MNSADQPATPPHVPDPREAAEVLERVSRLAGRTRAQGWRWVRLYLTGWAVASVGLVLAIGLGGRVGFFVGMGAWAVIVAVGTTWANRQGATAPGTARRIFAGAITWAVVYGVTIFVGTTLWPGLVTFWVPAALVSAVPLLLAAWRPVPRDVTVPA</sequence>
<dbReference type="RefSeq" id="WP_024841381.1">
    <property type="nucleotide sequence ID" value="NZ_WMKA01000004.1"/>
</dbReference>
<protein>
    <submittedName>
        <fullName evidence="2">Uncharacterized protein</fullName>
    </submittedName>
</protein>
<name>A0A6N7ZEV5_9MICO</name>
<gene>
    <name evidence="2" type="ORF">GJV82_03200</name>
</gene>
<reference evidence="2 3" key="1">
    <citation type="submission" date="2019-11" db="EMBL/GenBank/DDBJ databases">
        <title>Cellulosimicrobium composti sp. nov. isolated from a compost.</title>
        <authorList>
            <person name="Yang Y."/>
        </authorList>
    </citation>
    <scope>NUCLEOTIDE SEQUENCE [LARGE SCALE GENOMIC DNA]</scope>
    <source>
        <strain evidence="2 3">BIT-GX5</strain>
    </source>
</reference>
<dbReference type="Proteomes" id="UP000440668">
    <property type="component" value="Unassembled WGS sequence"/>
</dbReference>
<keyword evidence="1" id="KW-1133">Transmembrane helix</keyword>
<feature type="transmembrane region" description="Helical" evidence="1">
    <location>
        <begin position="41"/>
        <end position="61"/>
    </location>
</feature>
<feature type="transmembrane region" description="Helical" evidence="1">
    <location>
        <begin position="67"/>
        <end position="87"/>
    </location>
</feature>
<evidence type="ECO:0000313" key="2">
    <source>
        <dbReference type="EMBL" id="MTG87966.1"/>
    </source>
</evidence>
<dbReference type="GeneID" id="32510266"/>
<organism evidence="2 3">
    <name type="scientific">Cellulosimicrobium composti</name>
    <dbReference type="NCBI Taxonomy" id="2672572"/>
    <lineage>
        <taxon>Bacteria</taxon>
        <taxon>Bacillati</taxon>
        <taxon>Actinomycetota</taxon>
        <taxon>Actinomycetes</taxon>
        <taxon>Micrococcales</taxon>
        <taxon>Promicromonosporaceae</taxon>
        <taxon>Cellulosimicrobium</taxon>
    </lineage>
</organism>
<comment type="caution">
    <text evidence="2">The sequence shown here is derived from an EMBL/GenBank/DDBJ whole genome shotgun (WGS) entry which is preliminary data.</text>
</comment>
<dbReference type="EMBL" id="WMKA01000004">
    <property type="protein sequence ID" value="MTG87966.1"/>
    <property type="molecule type" value="Genomic_DNA"/>
</dbReference>
<feature type="transmembrane region" description="Helical" evidence="1">
    <location>
        <begin position="127"/>
        <end position="144"/>
    </location>
</feature>
<dbReference type="AlphaFoldDB" id="A0A6N7ZEV5"/>
<accession>A0A6N7ZEV5</accession>
<proteinExistence type="predicted"/>
<feature type="transmembrane region" description="Helical" evidence="1">
    <location>
        <begin position="99"/>
        <end position="121"/>
    </location>
</feature>
<keyword evidence="1" id="KW-0472">Membrane</keyword>
<evidence type="ECO:0000313" key="3">
    <source>
        <dbReference type="Proteomes" id="UP000440668"/>
    </source>
</evidence>
<evidence type="ECO:0000256" key="1">
    <source>
        <dbReference type="SAM" id="Phobius"/>
    </source>
</evidence>